<reference evidence="2" key="2">
    <citation type="submission" date="2015-01" db="EMBL/GenBank/DDBJ databases">
        <title>Evolutionary Origins and Diversification of the Mycorrhizal Mutualists.</title>
        <authorList>
            <consortium name="DOE Joint Genome Institute"/>
            <consortium name="Mycorrhizal Genomics Consortium"/>
            <person name="Kohler A."/>
            <person name="Kuo A."/>
            <person name="Nagy L.G."/>
            <person name="Floudas D."/>
            <person name="Copeland A."/>
            <person name="Barry K.W."/>
            <person name="Cichocki N."/>
            <person name="Veneault-Fourrey C."/>
            <person name="LaButti K."/>
            <person name="Lindquist E.A."/>
            <person name="Lipzen A."/>
            <person name="Lundell T."/>
            <person name="Morin E."/>
            <person name="Murat C."/>
            <person name="Riley R."/>
            <person name="Ohm R."/>
            <person name="Sun H."/>
            <person name="Tunlid A."/>
            <person name="Henrissat B."/>
            <person name="Grigoriev I.V."/>
            <person name="Hibbett D.S."/>
            <person name="Martin F."/>
        </authorList>
    </citation>
    <scope>NUCLEOTIDE SEQUENCE [LARGE SCALE GENOMIC DNA]</scope>
    <source>
        <strain evidence="2">h7</strain>
    </source>
</reference>
<gene>
    <name evidence="1" type="ORF">M413DRAFT_284851</name>
</gene>
<dbReference type="Proteomes" id="UP000053424">
    <property type="component" value="Unassembled WGS sequence"/>
</dbReference>
<dbReference type="AlphaFoldDB" id="A0A0C3BXK8"/>
<dbReference type="EMBL" id="KN831802">
    <property type="protein sequence ID" value="KIM36804.1"/>
    <property type="molecule type" value="Genomic_DNA"/>
</dbReference>
<reference evidence="1 2" key="1">
    <citation type="submission" date="2014-04" db="EMBL/GenBank/DDBJ databases">
        <authorList>
            <consortium name="DOE Joint Genome Institute"/>
            <person name="Kuo A."/>
            <person name="Gay G."/>
            <person name="Dore J."/>
            <person name="Kohler A."/>
            <person name="Nagy L.G."/>
            <person name="Floudas D."/>
            <person name="Copeland A."/>
            <person name="Barry K.W."/>
            <person name="Cichocki N."/>
            <person name="Veneault-Fourrey C."/>
            <person name="LaButti K."/>
            <person name="Lindquist E.A."/>
            <person name="Lipzen A."/>
            <person name="Lundell T."/>
            <person name="Morin E."/>
            <person name="Murat C."/>
            <person name="Sun H."/>
            <person name="Tunlid A."/>
            <person name="Henrissat B."/>
            <person name="Grigoriev I.V."/>
            <person name="Hibbett D.S."/>
            <person name="Martin F."/>
            <person name="Nordberg H.P."/>
            <person name="Cantor M.N."/>
            <person name="Hua S.X."/>
        </authorList>
    </citation>
    <scope>NUCLEOTIDE SEQUENCE [LARGE SCALE GENOMIC DNA]</scope>
    <source>
        <strain evidence="2">h7</strain>
    </source>
</reference>
<protein>
    <submittedName>
        <fullName evidence="1">Uncharacterized protein</fullName>
    </submittedName>
</protein>
<dbReference type="HOGENOM" id="CLU_2574150_0_0_1"/>
<keyword evidence="2" id="KW-1185">Reference proteome</keyword>
<name>A0A0C3BXK8_HEBCY</name>
<evidence type="ECO:0000313" key="2">
    <source>
        <dbReference type="Proteomes" id="UP000053424"/>
    </source>
</evidence>
<organism evidence="1 2">
    <name type="scientific">Hebeloma cylindrosporum</name>
    <dbReference type="NCBI Taxonomy" id="76867"/>
    <lineage>
        <taxon>Eukaryota</taxon>
        <taxon>Fungi</taxon>
        <taxon>Dikarya</taxon>
        <taxon>Basidiomycota</taxon>
        <taxon>Agaricomycotina</taxon>
        <taxon>Agaricomycetes</taxon>
        <taxon>Agaricomycetidae</taxon>
        <taxon>Agaricales</taxon>
        <taxon>Agaricineae</taxon>
        <taxon>Hymenogastraceae</taxon>
        <taxon>Hebeloma</taxon>
    </lineage>
</organism>
<evidence type="ECO:0000313" key="1">
    <source>
        <dbReference type="EMBL" id="KIM36804.1"/>
    </source>
</evidence>
<proteinExistence type="predicted"/>
<accession>A0A0C3BXK8</accession>
<sequence length="81" mass="8954">MFLFNSQFTAFITGSGEDDIHLLPTSYMSPHADRTSESAPSHHLLFPPVETFLIESSSGGPFNEDIKFSLMLEDVHAPAQN</sequence>